<organism evidence="3 4">
    <name type="scientific">Aquicella lusitana</name>
    <dbReference type="NCBI Taxonomy" id="254246"/>
    <lineage>
        <taxon>Bacteria</taxon>
        <taxon>Pseudomonadati</taxon>
        <taxon>Pseudomonadota</taxon>
        <taxon>Gammaproteobacteria</taxon>
        <taxon>Legionellales</taxon>
        <taxon>Coxiellaceae</taxon>
        <taxon>Aquicella</taxon>
    </lineage>
</organism>
<evidence type="ECO:0000313" key="4">
    <source>
        <dbReference type="Proteomes" id="UP000254720"/>
    </source>
</evidence>
<feature type="region of interest" description="Disordered" evidence="1">
    <location>
        <begin position="45"/>
        <end position="71"/>
    </location>
</feature>
<reference evidence="3 4" key="1">
    <citation type="submission" date="2018-07" db="EMBL/GenBank/DDBJ databases">
        <title>Genomic Encyclopedia of Type Strains, Phase IV (KMG-IV): sequencing the most valuable type-strain genomes for metagenomic binning, comparative biology and taxonomic classification.</title>
        <authorList>
            <person name="Goeker M."/>
        </authorList>
    </citation>
    <scope>NUCLEOTIDE SEQUENCE [LARGE SCALE GENOMIC DNA]</scope>
    <source>
        <strain evidence="3 4">DSM 16500</strain>
    </source>
</reference>
<dbReference type="SMART" id="SM00696">
    <property type="entry name" value="DM9"/>
    <property type="match status" value="2"/>
</dbReference>
<comment type="caution">
    <text evidence="3">The sequence shown here is derived from an EMBL/GenBank/DDBJ whole genome shotgun (WGS) entry which is preliminary data.</text>
</comment>
<dbReference type="Proteomes" id="UP000254720">
    <property type="component" value="Unassembled WGS sequence"/>
</dbReference>
<dbReference type="OrthoDB" id="5635115at2"/>
<protein>
    <submittedName>
        <fullName evidence="3">Uncharacterized protein DUF3421</fullName>
    </submittedName>
</protein>
<evidence type="ECO:0000256" key="2">
    <source>
        <dbReference type="SAM" id="SignalP"/>
    </source>
</evidence>
<accession>A0A370GJ90</accession>
<dbReference type="InterPro" id="IPR006616">
    <property type="entry name" value="DM9_repeat"/>
</dbReference>
<dbReference type="PANTHER" id="PTHR31649:SF1">
    <property type="entry name" value="FARNESOIC ACID O-METHYL TRANSFERASE DOMAIN-CONTAINING PROTEIN"/>
    <property type="match status" value="1"/>
</dbReference>
<feature type="chain" id="PRO_5017076351" evidence="2">
    <location>
        <begin position="25"/>
        <end position="240"/>
    </location>
</feature>
<dbReference type="AlphaFoldDB" id="A0A370GJ90"/>
<dbReference type="EMBL" id="QQAX01000015">
    <property type="protein sequence ID" value="RDI42454.1"/>
    <property type="molecule type" value="Genomic_DNA"/>
</dbReference>
<gene>
    <name evidence="3" type="ORF">C8D86_11558</name>
</gene>
<dbReference type="Pfam" id="PF11901">
    <property type="entry name" value="DM9"/>
    <property type="match status" value="1"/>
</dbReference>
<evidence type="ECO:0000313" key="3">
    <source>
        <dbReference type="EMBL" id="RDI42454.1"/>
    </source>
</evidence>
<dbReference type="RefSeq" id="WP_114834719.1">
    <property type="nucleotide sequence ID" value="NZ_LR699114.1"/>
</dbReference>
<dbReference type="PANTHER" id="PTHR31649">
    <property type="entry name" value="AGAP009604-PA"/>
    <property type="match status" value="1"/>
</dbReference>
<evidence type="ECO:0000256" key="1">
    <source>
        <dbReference type="SAM" id="MobiDB-lite"/>
    </source>
</evidence>
<keyword evidence="2" id="KW-0732">Signal</keyword>
<name>A0A370GJ90_9COXI</name>
<feature type="signal peptide" evidence="2">
    <location>
        <begin position="1"/>
        <end position="24"/>
    </location>
</feature>
<keyword evidence="4" id="KW-1185">Reference proteome</keyword>
<proteinExistence type="predicted"/>
<sequence>MKTTSFFVLMGTTCFLSFAGTAYADNYYSSSSQMPNEGYYSSQSANDGDWYSSNTERERTHPHTKSHHGISISVNVPSLNGRVIAGREGTYFVPAHARRQHNRTPHWIDMMSGMPAPEDAVIGGIEPQNTLYVCRGNYRGGIHPGKVVAGKCNISWGGDEISLSRYQILVSRSRLSWVSASHGYIPANAIQGGNEHGAPLYICQANYRGSMHPGKVVGQMCNIGWGGREIAIPYYNVLVS</sequence>
<feature type="compositionally biased region" description="Polar residues" evidence="1">
    <location>
        <begin position="45"/>
        <end position="54"/>
    </location>
</feature>